<feature type="compositionally biased region" description="Low complexity" evidence="1">
    <location>
        <begin position="254"/>
        <end position="281"/>
    </location>
</feature>
<evidence type="ECO:0000256" key="1">
    <source>
        <dbReference type="SAM" id="MobiDB-lite"/>
    </source>
</evidence>
<proteinExistence type="predicted"/>
<dbReference type="OrthoDB" id="2596754at2759"/>
<feature type="compositionally biased region" description="Pro residues" evidence="1">
    <location>
        <begin position="169"/>
        <end position="182"/>
    </location>
</feature>
<dbReference type="EMBL" id="JAACJJ010000028">
    <property type="protein sequence ID" value="KAF5321571.1"/>
    <property type="molecule type" value="Genomic_DNA"/>
</dbReference>
<evidence type="ECO:0000313" key="3">
    <source>
        <dbReference type="Proteomes" id="UP000567179"/>
    </source>
</evidence>
<feature type="region of interest" description="Disordered" evidence="1">
    <location>
        <begin position="254"/>
        <end position="287"/>
    </location>
</feature>
<dbReference type="Proteomes" id="UP000567179">
    <property type="component" value="Unassembled WGS sequence"/>
</dbReference>
<feature type="compositionally biased region" description="Pro residues" evidence="1">
    <location>
        <begin position="64"/>
        <end position="77"/>
    </location>
</feature>
<gene>
    <name evidence="2" type="ORF">D9619_000209</name>
</gene>
<dbReference type="AlphaFoldDB" id="A0A8H5BER7"/>
<name>A0A8H5BER7_9AGAR</name>
<protein>
    <submittedName>
        <fullName evidence="2">Uncharacterized protein</fullName>
    </submittedName>
</protein>
<evidence type="ECO:0000313" key="2">
    <source>
        <dbReference type="EMBL" id="KAF5321571.1"/>
    </source>
</evidence>
<keyword evidence="3" id="KW-1185">Reference proteome</keyword>
<feature type="region of interest" description="Disordered" evidence="1">
    <location>
        <begin position="60"/>
        <end position="91"/>
    </location>
</feature>
<sequence>MKIFLGVLETDILQRDVGLSTVDPRRLAEGADEEVFYVAEVLCSIGASVDRDTELARARSIPLPRTPSPSPSPPNSPSPVAMPRRPLSPKSQLDLDAESLFQSRTTRQSHPRLFSPFLAAADNNSNSPTTSNSLFSAHHHEDEYGRASDDGAYSDSSDTGVSDILGGLPPAPGPLLPSTPPPRRQDDSLLFSAVDNPPIPREQAFSAYHHEDENDNEGNAPLRSRVPVQAPVRYDGFIAPVDEAQELASFELSRSMSMSSRSVPSRSTSTSRSLPSGSTGRARGESVKAQYTRTLELLNERARLLTQLSELKRAAAHGHGHGHG</sequence>
<feature type="compositionally biased region" description="Basic and acidic residues" evidence="1">
    <location>
        <begin position="140"/>
        <end position="149"/>
    </location>
</feature>
<comment type="caution">
    <text evidence="2">The sequence shown here is derived from an EMBL/GenBank/DDBJ whole genome shotgun (WGS) entry which is preliminary data.</text>
</comment>
<organism evidence="2 3">
    <name type="scientific">Psilocybe cf. subviscida</name>
    <dbReference type="NCBI Taxonomy" id="2480587"/>
    <lineage>
        <taxon>Eukaryota</taxon>
        <taxon>Fungi</taxon>
        <taxon>Dikarya</taxon>
        <taxon>Basidiomycota</taxon>
        <taxon>Agaricomycotina</taxon>
        <taxon>Agaricomycetes</taxon>
        <taxon>Agaricomycetidae</taxon>
        <taxon>Agaricales</taxon>
        <taxon>Agaricineae</taxon>
        <taxon>Strophariaceae</taxon>
        <taxon>Psilocybe</taxon>
    </lineage>
</organism>
<accession>A0A8H5BER7</accession>
<reference evidence="2 3" key="1">
    <citation type="journal article" date="2020" name="ISME J.">
        <title>Uncovering the hidden diversity of litter-decomposition mechanisms in mushroom-forming fungi.</title>
        <authorList>
            <person name="Floudas D."/>
            <person name="Bentzer J."/>
            <person name="Ahren D."/>
            <person name="Johansson T."/>
            <person name="Persson P."/>
            <person name="Tunlid A."/>
        </authorList>
    </citation>
    <scope>NUCLEOTIDE SEQUENCE [LARGE SCALE GENOMIC DNA]</scope>
    <source>
        <strain evidence="2 3">CBS 101986</strain>
    </source>
</reference>
<feature type="region of interest" description="Disordered" evidence="1">
    <location>
        <begin position="140"/>
        <end position="200"/>
    </location>
</feature>